<sequence length="58" mass="6891">MKGTRVKIIYSLEELNKFLSENDVLNVQMLSQSKIRESYMVGGGMVEEKNLYWNVWYK</sequence>
<protein>
    <submittedName>
        <fullName evidence="1">Uncharacterized protein</fullName>
    </submittedName>
</protein>
<dbReference type="Proteomes" id="UP001368328">
    <property type="component" value="Chromosome"/>
</dbReference>
<gene>
    <name evidence="1" type="ORF">WCV66_09495</name>
</gene>
<dbReference type="RefSeq" id="WP_338788793.1">
    <property type="nucleotide sequence ID" value="NZ_CP147403.1"/>
</dbReference>
<evidence type="ECO:0000313" key="2">
    <source>
        <dbReference type="Proteomes" id="UP001368328"/>
    </source>
</evidence>
<organism evidence="1 2">
    <name type="scientific">Metabacillus rhizosphaerae</name>
    <dbReference type="NCBI Taxonomy" id="3117747"/>
    <lineage>
        <taxon>Bacteria</taxon>
        <taxon>Bacillati</taxon>
        <taxon>Bacillota</taxon>
        <taxon>Bacilli</taxon>
        <taxon>Bacillales</taxon>
        <taxon>Bacillaceae</taxon>
        <taxon>Metabacillus</taxon>
    </lineage>
</organism>
<keyword evidence="2" id="KW-1185">Reference proteome</keyword>
<name>A0ABZ2MYM9_9BACI</name>
<proteinExistence type="predicted"/>
<accession>A0ABZ2MYM9</accession>
<dbReference type="EMBL" id="CP147403">
    <property type="protein sequence ID" value="WXB90407.1"/>
    <property type="molecule type" value="Genomic_DNA"/>
</dbReference>
<evidence type="ECO:0000313" key="1">
    <source>
        <dbReference type="EMBL" id="WXB90407.1"/>
    </source>
</evidence>
<reference evidence="1 2" key="1">
    <citation type="submission" date="2024-02" db="EMBL/GenBank/DDBJ databases">
        <title>Seven novel Bacillus-like species.</title>
        <authorList>
            <person name="Liu G."/>
        </authorList>
    </citation>
    <scope>NUCLEOTIDE SEQUENCE [LARGE SCALE GENOMIC DNA]</scope>
    <source>
        <strain evidence="1 2">FJAT-53654</strain>
    </source>
</reference>